<evidence type="ECO:0000256" key="1">
    <source>
        <dbReference type="ARBA" id="ARBA00004141"/>
    </source>
</evidence>
<evidence type="ECO:0000256" key="11">
    <source>
        <dbReference type="ARBA" id="ARBA00023224"/>
    </source>
</evidence>
<dbReference type="GO" id="GO:0016020">
    <property type="term" value="C:membrane"/>
    <property type="evidence" value="ECO:0007669"/>
    <property type="project" value="UniProtKB-SubCell"/>
</dbReference>
<dbReference type="RefSeq" id="XP_012970903.1">
    <property type="nucleotide sequence ID" value="XM_013115449.1"/>
</dbReference>
<evidence type="ECO:0000256" key="4">
    <source>
        <dbReference type="ARBA" id="ARBA00022606"/>
    </source>
</evidence>
<evidence type="ECO:0000256" key="14">
    <source>
        <dbReference type="RuleBase" id="RU004424"/>
    </source>
</evidence>
<evidence type="ECO:0000256" key="6">
    <source>
        <dbReference type="ARBA" id="ARBA00022989"/>
    </source>
</evidence>
<keyword evidence="3 14" id="KW-0919">Taste</keyword>
<evidence type="ECO:0000256" key="15">
    <source>
        <dbReference type="SAM" id="Phobius"/>
    </source>
</evidence>
<evidence type="ECO:0000256" key="7">
    <source>
        <dbReference type="ARBA" id="ARBA00023040"/>
    </source>
</evidence>
<evidence type="ECO:0000313" key="17">
    <source>
        <dbReference type="Proteomes" id="UP000886700"/>
    </source>
</evidence>
<comment type="subcellular location">
    <subcellularLocation>
        <location evidence="1 14">Membrane</location>
        <topology evidence="1 14">Multi-pass membrane protein</topology>
    </subcellularLocation>
</comment>
<keyword evidence="5 14" id="KW-0812">Transmembrane</keyword>
<dbReference type="GO" id="GO:0004930">
    <property type="term" value="F:G protein-coupled receptor activity"/>
    <property type="evidence" value="ECO:0007669"/>
    <property type="project" value="UniProtKB-KW"/>
</dbReference>
<evidence type="ECO:0000256" key="2">
    <source>
        <dbReference type="ARBA" id="ARBA00007376"/>
    </source>
</evidence>
<evidence type="ECO:0000259" key="16">
    <source>
        <dbReference type="PROSITE" id="PS50262"/>
    </source>
</evidence>
<sequence>MGSTLYSIFTIVMVAEFVFGNLSNGFIVLTNFIDWVRKRTLSFIGWILLLLAISRMFLILEMLLAWLKYLQYSFSFMAGTEVRVIMLTWVVSNHFSLWLATILSIFYFLKIASFSRPAFLYVKWRVKQVLLTILLGNAIFLLFNIIQINKHIEEWMCQYDRNTTWSSRMSGYERFSELVLLKMIMFSLIPFMMALASVILLIISLWKHLQKMQLNFRGEQDSSTKAHMNALRIMVSFLLLYASYFISFFISLIPMTHPKGLDHMLSLIVGLFYPSSHSFILILGHANLRHACHLVLRQLRCGQKQ</sequence>
<evidence type="ECO:0000313" key="18">
    <source>
        <dbReference type="RefSeq" id="XP_012970903.1"/>
    </source>
</evidence>
<dbReference type="Gene3D" id="1.20.1070.10">
    <property type="entry name" value="Rhodopsin 7-helix transmembrane proteins"/>
    <property type="match status" value="1"/>
</dbReference>
<name>A0A1U8C557_MESAU</name>
<keyword evidence="6 15" id="KW-1133">Transmembrane helix</keyword>
<evidence type="ECO:0000256" key="8">
    <source>
        <dbReference type="ARBA" id="ARBA00023136"/>
    </source>
</evidence>
<dbReference type="InterPro" id="IPR017452">
    <property type="entry name" value="GPCR_Rhodpsn_7TM"/>
</dbReference>
<keyword evidence="9 14" id="KW-0675">Receptor</keyword>
<keyword evidence="11 14" id="KW-0807">Transducer</keyword>
<reference evidence="18" key="1">
    <citation type="submission" date="2025-08" db="UniProtKB">
        <authorList>
            <consortium name="RefSeq"/>
        </authorList>
    </citation>
    <scope>IDENTIFICATION</scope>
    <source>
        <tissue evidence="18">Liver</tissue>
    </source>
</reference>
<accession>A0A1U8C557</accession>
<protein>
    <recommendedName>
        <fullName evidence="14">Taste receptor type 2</fullName>
    </recommendedName>
</protein>
<dbReference type="Pfam" id="PF05296">
    <property type="entry name" value="TAS2R"/>
    <property type="match status" value="1"/>
</dbReference>
<feature type="transmembrane region" description="Helical" evidence="15">
    <location>
        <begin position="129"/>
        <end position="146"/>
    </location>
</feature>
<dbReference type="PROSITE" id="PS50262">
    <property type="entry name" value="G_PROTEIN_RECEP_F1_2"/>
    <property type="match status" value="1"/>
</dbReference>
<dbReference type="AlphaFoldDB" id="A0A1U8C557"/>
<feature type="domain" description="G-protein coupled receptors family 1 profile" evidence="16">
    <location>
        <begin position="23"/>
        <end position="281"/>
    </location>
</feature>
<comment type="similarity">
    <text evidence="2 13">Belongs to the G-protein coupled receptor T2R family.</text>
</comment>
<keyword evidence="7 14" id="KW-0297">G-protein coupled receptor</keyword>
<dbReference type="InterPro" id="IPR007960">
    <property type="entry name" value="TAS2R"/>
</dbReference>
<evidence type="ECO:0000256" key="10">
    <source>
        <dbReference type="ARBA" id="ARBA00023180"/>
    </source>
</evidence>
<dbReference type="GO" id="GO:0033038">
    <property type="term" value="F:bitter taste receptor activity"/>
    <property type="evidence" value="ECO:0007669"/>
    <property type="project" value="InterPro"/>
</dbReference>
<dbReference type="FunFam" id="1.20.1070.10:FF:000042">
    <property type="entry name" value="Taste receptor type 2 member 7"/>
    <property type="match status" value="1"/>
</dbReference>
<keyword evidence="10" id="KW-0325">Glycoprotein</keyword>
<keyword evidence="4 14" id="KW-0716">Sensory transduction</keyword>
<dbReference type="PANTHER" id="PTHR11394:SF28">
    <property type="entry name" value="TASTE RECEPTOR TYPE 2 MEMBER 13"/>
    <property type="match status" value="1"/>
</dbReference>
<keyword evidence="8 14" id="KW-0472">Membrane</keyword>
<dbReference type="Proteomes" id="UP000886700">
    <property type="component" value="Unplaced"/>
</dbReference>
<organism evidence="17 18">
    <name type="scientific">Mesocricetus auratus</name>
    <name type="common">Golden hamster</name>
    <dbReference type="NCBI Taxonomy" id="10036"/>
    <lineage>
        <taxon>Eukaryota</taxon>
        <taxon>Metazoa</taxon>
        <taxon>Chordata</taxon>
        <taxon>Craniata</taxon>
        <taxon>Vertebrata</taxon>
        <taxon>Euteleostomi</taxon>
        <taxon>Mammalia</taxon>
        <taxon>Eutheria</taxon>
        <taxon>Euarchontoglires</taxon>
        <taxon>Glires</taxon>
        <taxon>Rodentia</taxon>
        <taxon>Myomorpha</taxon>
        <taxon>Muroidea</taxon>
        <taxon>Cricetidae</taxon>
        <taxon>Cricetinae</taxon>
        <taxon>Mesocricetus</taxon>
    </lineage>
</organism>
<evidence type="ECO:0000256" key="9">
    <source>
        <dbReference type="ARBA" id="ARBA00023170"/>
    </source>
</evidence>
<feature type="transmembrane region" description="Helical" evidence="15">
    <location>
        <begin position="41"/>
        <end position="67"/>
    </location>
</feature>
<evidence type="ECO:0000256" key="3">
    <source>
        <dbReference type="ARBA" id="ARBA00022480"/>
    </source>
</evidence>
<dbReference type="GeneID" id="106021376"/>
<feature type="transmembrane region" description="Helical" evidence="15">
    <location>
        <begin position="184"/>
        <end position="209"/>
    </location>
</feature>
<dbReference type="SUPFAM" id="SSF81321">
    <property type="entry name" value="Family A G protein-coupled receptor-like"/>
    <property type="match status" value="1"/>
</dbReference>
<feature type="transmembrane region" description="Helical" evidence="15">
    <location>
        <begin position="87"/>
        <end position="109"/>
    </location>
</feature>
<gene>
    <name evidence="18" type="primary">LOC106021376</name>
</gene>
<evidence type="ECO:0000256" key="13">
    <source>
        <dbReference type="RuleBase" id="RU004423"/>
    </source>
</evidence>
<dbReference type="PANTHER" id="PTHR11394">
    <property type="entry name" value="TASTE RECEPTOR TYPE 2"/>
    <property type="match status" value="1"/>
</dbReference>
<comment type="function">
    <text evidence="12">Receptor that may play a role in the perception of bitterness and is gustducin-linked. May play a role in sensing the chemical composition of the gastrointestinal content. The activity of this receptor may stimulate alpha gustducin, mediate PLC-beta-2 activation and lead to the gating of TRPM5.</text>
</comment>
<feature type="transmembrane region" description="Helical" evidence="15">
    <location>
        <begin position="6"/>
        <end position="29"/>
    </location>
</feature>
<feature type="transmembrane region" description="Helical" evidence="15">
    <location>
        <begin position="265"/>
        <end position="288"/>
    </location>
</feature>
<dbReference type="OrthoDB" id="8876749at2759"/>
<feature type="transmembrane region" description="Helical" evidence="15">
    <location>
        <begin position="230"/>
        <end position="253"/>
    </location>
</feature>
<dbReference type="KEGG" id="maua:106021376"/>
<proteinExistence type="inferred from homology"/>
<evidence type="ECO:0000256" key="12">
    <source>
        <dbReference type="ARBA" id="ARBA00024847"/>
    </source>
</evidence>
<keyword evidence="17" id="KW-1185">Reference proteome</keyword>
<evidence type="ECO:0000256" key="5">
    <source>
        <dbReference type="ARBA" id="ARBA00022692"/>
    </source>
</evidence>